<evidence type="ECO:0000256" key="1">
    <source>
        <dbReference type="ARBA" id="ARBA00023002"/>
    </source>
</evidence>
<keyword evidence="1" id="KW-0560">Oxidoreductase</keyword>
<sequence>MSAMPPEQAGRLGPSLLDRLPPVVRRPAYDRSKLKPGMAHIGVGAFHRGHQAEYTEDLLEARFGPWGSIGVNVRPPALAETLGRQGGLYTRLIREGDRMEARVVGSICAVVDSVQDSAPALAVLARPDIHAVTMTVTEKGYCHRPSTGALDLGHPDIAHDLAHPQSPRSLPGLLVRALELRMASHGRSLTLLSCDNIPANGVLLGTVVRTLAERRGHALLKWIDANAAFPSAMVDRIAPAVTDADRDQVEREFGYRDEAVAVGEPFRQWVIENRFAGPMPQWDLAGATLVSDVEPFEHLKMRVLNGAQSTLSYLGVLTGYEHTCDDMADPLLVGFVRRMLMEETLPTLRPVPGIDAAAYVEQSLARLRNTAIRHRNHQIATDGSQKIVQRVLNPIRERLGRGQDVTLLAAPVAAWMAYLARASARFGRQWPVADPYAGRIAAIADGIGDDAAALAGEILSIDTIFDPALAADHAFRAKVAALLQGFLGTDPLGCLRRLAEDDSSLSKSSRKPLS</sequence>
<evidence type="ECO:0000313" key="5">
    <source>
        <dbReference type="Proteomes" id="UP000306441"/>
    </source>
</evidence>
<feature type="domain" description="Mannitol dehydrogenase N-terminal" evidence="2">
    <location>
        <begin position="39"/>
        <end position="283"/>
    </location>
</feature>
<dbReference type="InterPro" id="IPR050988">
    <property type="entry name" value="Mannitol_DH/Oxidoreductase"/>
</dbReference>
<dbReference type="Gene3D" id="1.10.1040.10">
    <property type="entry name" value="N-(1-d-carboxylethyl)-l-norvaline Dehydrogenase, domain 2"/>
    <property type="match status" value="1"/>
</dbReference>
<accession>A0ABY2Q3K3</accession>
<dbReference type="PANTHER" id="PTHR43362:SF1">
    <property type="entry name" value="MANNITOL DEHYDROGENASE 2-RELATED"/>
    <property type="match status" value="1"/>
</dbReference>
<dbReference type="InterPro" id="IPR008927">
    <property type="entry name" value="6-PGluconate_DH-like_C_sf"/>
</dbReference>
<dbReference type="Pfam" id="PF01232">
    <property type="entry name" value="Mannitol_dh"/>
    <property type="match status" value="1"/>
</dbReference>
<proteinExistence type="predicted"/>
<dbReference type="SUPFAM" id="SSF51735">
    <property type="entry name" value="NAD(P)-binding Rossmann-fold domains"/>
    <property type="match status" value="1"/>
</dbReference>
<dbReference type="RefSeq" id="WP_136359710.1">
    <property type="nucleotide sequence ID" value="NZ_SSNY01000012.1"/>
</dbReference>
<dbReference type="InterPro" id="IPR013131">
    <property type="entry name" value="Mannitol_DH_N"/>
</dbReference>
<dbReference type="Gene3D" id="3.40.50.720">
    <property type="entry name" value="NAD(P)-binding Rossmann-like Domain"/>
    <property type="match status" value="1"/>
</dbReference>
<evidence type="ECO:0000313" key="4">
    <source>
        <dbReference type="EMBL" id="THF55285.1"/>
    </source>
</evidence>
<evidence type="ECO:0000259" key="3">
    <source>
        <dbReference type="Pfam" id="PF08125"/>
    </source>
</evidence>
<name>A0ABY2Q3K3_9HYPH</name>
<protein>
    <submittedName>
        <fullName evidence="4">Mannitol dehydrogenase family protein</fullName>
    </submittedName>
</protein>
<evidence type="ECO:0000259" key="2">
    <source>
        <dbReference type="Pfam" id="PF01232"/>
    </source>
</evidence>
<comment type="caution">
    <text evidence="4">The sequence shown here is derived from an EMBL/GenBank/DDBJ whole genome shotgun (WGS) entry which is preliminary data.</text>
</comment>
<dbReference type="InterPro" id="IPR013118">
    <property type="entry name" value="Mannitol_DH_C"/>
</dbReference>
<dbReference type="InterPro" id="IPR013328">
    <property type="entry name" value="6PGD_dom2"/>
</dbReference>
<dbReference type="SUPFAM" id="SSF48179">
    <property type="entry name" value="6-phosphogluconate dehydrogenase C-terminal domain-like"/>
    <property type="match status" value="1"/>
</dbReference>
<gene>
    <name evidence="4" type="ORF">E6C48_18765</name>
</gene>
<dbReference type="InterPro" id="IPR000669">
    <property type="entry name" value="Mannitol_DH"/>
</dbReference>
<reference evidence="4 5" key="1">
    <citation type="submission" date="2019-04" db="EMBL/GenBank/DDBJ databases">
        <title>Mesorhizobium composti sp. nov., isolated from compost.</title>
        <authorList>
            <person name="Lin S.-Y."/>
            <person name="Hameed A."/>
            <person name="Hsieh Y.-T."/>
            <person name="Young C.-C."/>
        </authorList>
    </citation>
    <scope>NUCLEOTIDE SEQUENCE [LARGE SCALE GENOMIC DNA]</scope>
    <source>
        <strain evidence="4 5">CC-YTH430</strain>
    </source>
</reference>
<dbReference type="Pfam" id="PF08125">
    <property type="entry name" value="Mannitol_dh_C"/>
    <property type="match status" value="1"/>
</dbReference>
<dbReference type="InterPro" id="IPR036291">
    <property type="entry name" value="NAD(P)-bd_dom_sf"/>
</dbReference>
<keyword evidence="5" id="KW-1185">Reference proteome</keyword>
<dbReference type="PRINTS" id="PR00084">
    <property type="entry name" value="MTLDHDRGNASE"/>
</dbReference>
<dbReference type="EMBL" id="SSNY01000012">
    <property type="protein sequence ID" value="THF55285.1"/>
    <property type="molecule type" value="Genomic_DNA"/>
</dbReference>
<dbReference type="PANTHER" id="PTHR43362">
    <property type="entry name" value="MANNITOL DEHYDROGENASE DSF1-RELATED"/>
    <property type="match status" value="1"/>
</dbReference>
<organism evidence="4 5">
    <name type="scientific">Ollibium composti</name>
    <dbReference type="NCBI Taxonomy" id="2675109"/>
    <lineage>
        <taxon>Bacteria</taxon>
        <taxon>Pseudomonadati</taxon>
        <taxon>Pseudomonadota</taxon>
        <taxon>Alphaproteobacteria</taxon>
        <taxon>Hyphomicrobiales</taxon>
        <taxon>Phyllobacteriaceae</taxon>
        <taxon>Ollibium</taxon>
    </lineage>
</organism>
<dbReference type="Proteomes" id="UP000306441">
    <property type="component" value="Unassembled WGS sequence"/>
</dbReference>
<feature type="domain" description="Mannitol dehydrogenase C-terminal" evidence="3">
    <location>
        <begin position="292"/>
        <end position="482"/>
    </location>
</feature>